<sequence>MFETTTTAWPEGVIARYLTVGGATVDLTHRLTVHKHPEPFATRASCSACPASNEFSHWFRSGWSSDKEERDEEKANEHAREWAQSHAEVCRALPKPEGV</sequence>
<organism evidence="2 3">
    <name type="scientific">Kitasatospora misakiensis</name>
    <dbReference type="NCBI Taxonomy" id="67330"/>
    <lineage>
        <taxon>Bacteria</taxon>
        <taxon>Bacillati</taxon>
        <taxon>Actinomycetota</taxon>
        <taxon>Actinomycetes</taxon>
        <taxon>Kitasatosporales</taxon>
        <taxon>Streptomycetaceae</taxon>
        <taxon>Kitasatospora</taxon>
    </lineage>
</organism>
<evidence type="ECO:0000256" key="1">
    <source>
        <dbReference type="SAM" id="MobiDB-lite"/>
    </source>
</evidence>
<proteinExistence type="predicted"/>
<keyword evidence="3" id="KW-1185">Reference proteome</keyword>
<dbReference type="RefSeq" id="WP_225794767.1">
    <property type="nucleotide sequence ID" value="NZ_JBHSOF010000165.1"/>
</dbReference>
<protein>
    <submittedName>
        <fullName evidence="2">Uncharacterized protein</fullName>
    </submittedName>
</protein>
<accession>A0ABW0XD89</accession>
<dbReference type="EMBL" id="JBHSOF010000165">
    <property type="protein sequence ID" value="MFC5668550.1"/>
    <property type="molecule type" value="Genomic_DNA"/>
</dbReference>
<name>A0ABW0XD89_9ACTN</name>
<gene>
    <name evidence="2" type="ORF">ACFP3U_37070</name>
</gene>
<reference evidence="3" key="1">
    <citation type="journal article" date="2019" name="Int. J. Syst. Evol. Microbiol.">
        <title>The Global Catalogue of Microorganisms (GCM) 10K type strain sequencing project: providing services to taxonomists for standard genome sequencing and annotation.</title>
        <authorList>
            <consortium name="The Broad Institute Genomics Platform"/>
            <consortium name="The Broad Institute Genome Sequencing Center for Infectious Disease"/>
            <person name="Wu L."/>
            <person name="Ma J."/>
        </authorList>
    </citation>
    <scope>NUCLEOTIDE SEQUENCE [LARGE SCALE GENOMIC DNA]</scope>
    <source>
        <strain evidence="3">CGMCC 4.1437</strain>
    </source>
</reference>
<dbReference type="Proteomes" id="UP001595975">
    <property type="component" value="Unassembled WGS sequence"/>
</dbReference>
<feature type="region of interest" description="Disordered" evidence="1">
    <location>
        <begin position="62"/>
        <end position="82"/>
    </location>
</feature>
<evidence type="ECO:0000313" key="2">
    <source>
        <dbReference type="EMBL" id="MFC5668550.1"/>
    </source>
</evidence>
<evidence type="ECO:0000313" key="3">
    <source>
        <dbReference type="Proteomes" id="UP001595975"/>
    </source>
</evidence>
<feature type="compositionally biased region" description="Basic and acidic residues" evidence="1">
    <location>
        <begin position="65"/>
        <end position="82"/>
    </location>
</feature>
<comment type="caution">
    <text evidence="2">The sequence shown here is derived from an EMBL/GenBank/DDBJ whole genome shotgun (WGS) entry which is preliminary data.</text>
</comment>